<dbReference type="EMBL" id="UINC01004862">
    <property type="protein sequence ID" value="SVA17382.1"/>
    <property type="molecule type" value="Genomic_DNA"/>
</dbReference>
<sequence length="53" mass="5822">MYDWSGIRTHASEETSALNWRLGPLGHPTLRVHRLVEASGCTAAESSNGKKKN</sequence>
<gene>
    <name evidence="1" type="ORF">METZ01_LOCUS70236</name>
</gene>
<organism evidence="1">
    <name type="scientific">marine metagenome</name>
    <dbReference type="NCBI Taxonomy" id="408172"/>
    <lineage>
        <taxon>unclassified sequences</taxon>
        <taxon>metagenomes</taxon>
        <taxon>ecological metagenomes</taxon>
    </lineage>
</organism>
<evidence type="ECO:0000313" key="1">
    <source>
        <dbReference type="EMBL" id="SVA17382.1"/>
    </source>
</evidence>
<name>A0A381TMT9_9ZZZZ</name>
<reference evidence="1" key="1">
    <citation type="submission" date="2018-05" db="EMBL/GenBank/DDBJ databases">
        <authorList>
            <person name="Lanie J.A."/>
            <person name="Ng W.-L."/>
            <person name="Kazmierczak K.M."/>
            <person name="Andrzejewski T.M."/>
            <person name="Davidsen T.M."/>
            <person name="Wayne K.J."/>
            <person name="Tettelin H."/>
            <person name="Glass J.I."/>
            <person name="Rusch D."/>
            <person name="Podicherti R."/>
            <person name="Tsui H.-C.T."/>
            <person name="Winkler M.E."/>
        </authorList>
    </citation>
    <scope>NUCLEOTIDE SEQUENCE</scope>
</reference>
<protein>
    <submittedName>
        <fullName evidence="1">Uncharacterized protein</fullName>
    </submittedName>
</protein>
<dbReference type="AlphaFoldDB" id="A0A381TMT9"/>
<proteinExistence type="predicted"/>
<accession>A0A381TMT9</accession>